<evidence type="ECO:0000256" key="6">
    <source>
        <dbReference type="ARBA" id="ARBA00023239"/>
    </source>
</evidence>
<dbReference type="SUPFAM" id="SSF51569">
    <property type="entry name" value="Aldolase"/>
    <property type="match status" value="1"/>
</dbReference>
<keyword evidence="5" id="KW-0324">Glycolysis</keyword>
<evidence type="ECO:0000256" key="2">
    <source>
        <dbReference type="ARBA" id="ARBA00004714"/>
    </source>
</evidence>
<proteinExistence type="inferred from homology"/>
<dbReference type="GO" id="GO:0004332">
    <property type="term" value="F:fructose-bisphosphate aldolase activity"/>
    <property type="evidence" value="ECO:0007669"/>
    <property type="project" value="UniProtKB-EC"/>
</dbReference>
<comment type="pathway">
    <text evidence="2">Carbohydrate degradation; glycolysis; D-glyceraldehyde 3-phosphate and glycerone phosphate from D-glucose: step 4/4.</text>
</comment>
<dbReference type="NCBIfam" id="NF033379">
    <property type="entry name" value="FrucBisAld_I"/>
    <property type="match status" value="1"/>
</dbReference>
<evidence type="ECO:0000256" key="1">
    <source>
        <dbReference type="ARBA" id="ARBA00000441"/>
    </source>
</evidence>
<dbReference type="PANTHER" id="PTHR11627">
    <property type="entry name" value="FRUCTOSE-BISPHOSPHATE ALDOLASE"/>
    <property type="match status" value="1"/>
</dbReference>
<evidence type="ECO:0000313" key="7">
    <source>
        <dbReference type="EMBL" id="OUS42649.1"/>
    </source>
</evidence>
<gene>
    <name evidence="7" type="ORF">BE221DRAFT_187362</name>
</gene>
<dbReference type="AlphaFoldDB" id="A0A1Y5HZE7"/>
<evidence type="ECO:0000256" key="5">
    <source>
        <dbReference type="ARBA" id="ARBA00023152"/>
    </source>
</evidence>
<dbReference type="InterPro" id="IPR000741">
    <property type="entry name" value="FBA_I"/>
</dbReference>
<comment type="similarity">
    <text evidence="3">Belongs to the class I fructose-bisphosphate aldolase family.</text>
</comment>
<comment type="catalytic activity">
    <reaction evidence="1">
        <text>beta-D-fructose 1,6-bisphosphate = D-glyceraldehyde 3-phosphate + dihydroxyacetone phosphate</text>
        <dbReference type="Rhea" id="RHEA:14729"/>
        <dbReference type="ChEBI" id="CHEBI:32966"/>
        <dbReference type="ChEBI" id="CHEBI:57642"/>
        <dbReference type="ChEBI" id="CHEBI:59776"/>
        <dbReference type="EC" id="4.1.2.13"/>
    </reaction>
</comment>
<evidence type="ECO:0000256" key="4">
    <source>
        <dbReference type="ARBA" id="ARBA00013068"/>
    </source>
</evidence>
<dbReference type="CDD" id="cd00948">
    <property type="entry name" value="FBP_aldolase_I_a"/>
    <property type="match status" value="1"/>
</dbReference>
<dbReference type="eggNOG" id="KOG1557">
    <property type="taxonomic scope" value="Eukaryota"/>
</dbReference>
<dbReference type="Gene3D" id="3.20.20.70">
    <property type="entry name" value="Aldolase class I"/>
    <property type="match status" value="1"/>
</dbReference>
<dbReference type="Pfam" id="PF00274">
    <property type="entry name" value="Glycolytic"/>
    <property type="match status" value="1"/>
</dbReference>
<dbReference type="GO" id="GO:0006096">
    <property type="term" value="P:glycolytic process"/>
    <property type="evidence" value="ECO:0007669"/>
    <property type="project" value="UniProtKB-UniPathway"/>
</dbReference>
<dbReference type="InterPro" id="IPR013785">
    <property type="entry name" value="Aldolase_TIM"/>
</dbReference>
<name>A0A1Y5HZE7_OSTTA</name>
<accession>A0A1Y5HZE7</accession>
<dbReference type="EC" id="4.1.2.13" evidence="4"/>
<dbReference type="EMBL" id="KZ155838">
    <property type="protein sequence ID" value="OUS42649.1"/>
    <property type="molecule type" value="Genomic_DNA"/>
</dbReference>
<dbReference type="UniPathway" id="UPA00109">
    <property type="reaction ID" value="UER00183"/>
</dbReference>
<sequence>MTKPGKGILAMDESNPTCGGRLEALGIENTEENRRRYRELLITTKGLGEYVGGAILFEETLYQSCKDGTTFVDALRAQGIYPGIKVDKGLRPLANSNGESWCQGLDGLAERAAEYYKQGARFCKWRTVVSIPAGPSKMAVTDAAYGLARYAAICQNAGLVPIVEPEILLDGDHDIDRNFEVASMVWAETFKYLADNGVMFDRMLLKPSMVAPGADCPKKSNAKEVAAYTLKMLNDRVPPSTAGIMFLSGGLSELDSTMYLNAMNQQPNPWHVSFSYARALQNTVLKTYATGPEDPAVIAKAQEILLTRARENSEAQRGVFDVTKSSTDGASQYVSGYVY</sequence>
<keyword evidence="6" id="KW-0456">Lyase</keyword>
<reference evidence="7" key="1">
    <citation type="submission" date="2017-04" db="EMBL/GenBank/DDBJ databases">
        <title>Population genomics of picophytoplankton unveils novel chromosome hypervariability.</title>
        <authorList>
            <consortium name="DOE Joint Genome Institute"/>
            <person name="Blanc-Mathieu R."/>
            <person name="Krasovec M."/>
            <person name="Hebrard M."/>
            <person name="Yau S."/>
            <person name="Desgranges E."/>
            <person name="Martin J."/>
            <person name="Schackwitz W."/>
            <person name="Kuo A."/>
            <person name="Salin G."/>
            <person name="Donnadieu C."/>
            <person name="Desdevises Y."/>
            <person name="Sanchez-Ferandin S."/>
            <person name="Moreau H."/>
            <person name="Rivals E."/>
            <person name="Grigoriev I.V."/>
            <person name="Grimsley N."/>
            <person name="Eyre-Walker A."/>
            <person name="Piganeau G."/>
        </authorList>
    </citation>
    <scope>NUCLEOTIDE SEQUENCE [LARGE SCALE GENOMIC DNA]</scope>
    <source>
        <strain evidence="7">RCC 1115</strain>
    </source>
</reference>
<evidence type="ECO:0000256" key="3">
    <source>
        <dbReference type="ARBA" id="ARBA00010387"/>
    </source>
</evidence>
<protein>
    <recommendedName>
        <fullName evidence="4">fructose-bisphosphate aldolase</fullName>
        <ecNumber evidence="4">4.1.2.13</ecNumber>
    </recommendedName>
</protein>
<dbReference type="Proteomes" id="UP000195557">
    <property type="component" value="Unassembled WGS sequence"/>
</dbReference>
<dbReference type="FunFam" id="3.20.20.70:FF:000140">
    <property type="entry name" value="Fructose-bisphosphate aldolase"/>
    <property type="match status" value="1"/>
</dbReference>
<organism evidence="7">
    <name type="scientific">Ostreococcus tauri</name>
    <name type="common">Marine green alga</name>
    <dbReference type="NCBI Taxonomy" id="70448"/>
    <lineage>
        <taxon>Eukaryota</taxon>
        <taxon>Viridiplantae</taxon>
        <taxon>Chlorophyta</taxon>
        <taxon>Mamiellophyceae</taxon>
        <taxon>Mamiellales</taxon>
        <taxon>Bathycoccaceae</taxon>
        <taxon>Ostreococcus</taxon>
    </lineage>
</organism>